<dbReference type="Proteomes" id="UP001142055">
    <property type="component" value="Chromosome 4"/>
</dbReference>
<name>A0A9Q0M1N2_BLOTA</name>
<keyword evidence="1" id="KW-0472">Membrane</keyword>
<organism evidence="2 3">
    <name type="scientific">Blomia tropicalis</name>
    <name type="common">Mite</name>
    <dbReference type="NCBI Taxonomy" id="40697"/>
    <lineage>
        <taxon>Eukaryota</taxon>
        <taxon>Metazoa</taxon>
        <taxon>Ecdysozoa</taxon>
        <taxon>Arthropoda</taxon>
        <taxon>Chelicerata</taxon>
        <taxon>Arachnida</taxon>
        <taxon>Acari</taxon>
        <taxon>Acariformes</taxon>
        <taxon>Sarcoptiformes</taxon>
        <taxon>Astigmata</taxon>
        <taxon>Glycyphagoidea</taxon>
        <taxon>Echimyopodidae</taxon>
        <taxon>Blomia</taxon>
    </lineage>
</organism>
<keyword evidence="1" id="KW-1133">Transmembrane helix</keyword>
<sequence>MLRYTFIVIIVTIVAITFNHRYQSQRKARREMERLDLLDVEVRLVSPTDNLDDYCDTICKLFECDYGESDRYRFDHCACYHGDGQRCLYNHHAL</sequence>
<dbReference type="EMBL" id="JAPWDV010000004">
    <property type="protein sequence ID" value="KAJ6215747.1"/>
    <property type="molecule type" value="Genomic_DNA"/>
</dbReference>
<keyword evidence="1" id="KW-0812">Transmembrane</keyword>
<comment type="caution">
    <text evidence="2">The sequence shown here is derived from an EMBL/GenBank/DDBJ whole genome shotgun (WGS) entry which is preliminary data.</text>
</comment>
<reference evidence="2" key="1">
    <citation type="submission" date="2022-12" db="EMBL/GenBank/DDBJ databases">
        <title>Genome assemblies of Blomia tropicalis.</title>
        <authorList>
            <person name="Cui Y."/>
        </authorList>
    </citation>
    <scope>NUCLEOTIDE SEQUENCE</scope>
    <source>
        <tissue evidence="2">Adult mites</tissue>
    </source>
</reference>
<keyword evidence="3" id="KW-1185">Reference proteome</keyword>
<dbReference type="OMA" id="YCHTICQ"/>
<accession>A0A9Q0M1N2</accession>
<dbReference type="AlphaFoldDB" id="A0A9Q0M1N2"/>
<evidence type="ECO:0000313" key="3">
    <source>
        <dbReference type="Proteomes" id="UP001142055"/>
    </source>
</evidence>
<evidence type="ECO:0000256" key="1">
    <source>
        <dbReference type="SAM" id="Phobius"/>
    </source>
</evidence>
<gene>
    <name evidence="2" type="ORF">RDWZM_010247</name>
</gene>
<proteinExistence type="predicted"/>
<evidence type="ECO:0000313" key="2">
    <source>
        <dbReference type="EMBL" id="KAJ6215747.1"/>
    </source>
</evidence>
<feature type="transmembrane region" description="Helical" evidence="1">
    <location>
        <begin position="6"/>
        <end position="22"/>
    </location>
</feature>
<protein>
    <submittedName>
        <fullName evidence="2">Uncharacterized protein</fullName>
    </submittedName>
</protein>